<dbReference type="Proteomes" id="UP001159363">
    <property type="component" value="Chromosome 6"/>
</dbReference>
<organism evidence="1 2">
    <name type="scientific">Dryococelus australis</name>
    <dbReference type="NCBI Taxonomy" id="614101"/>
    <lineage>
        <taxon>Eukaryota</taxon>
        <taxon>Metazoa</taxon>
        <taxon>Ecdysozoa</taxon>
        <taxon>Arthropoda</taxon>
        <taxon>Hexapoda</taxon>
        <taxon>Insecta</taxon>
        <taxon>Pterygota</taxon>
        <taxon>Neoptera</taxon>
        <taxon>Polyneoptera</taxon>
        <taxon>Phasmatodea</taxon>
        <taxon>Verophasmatodea</taxon>
        <taxon>Anareolatae</taxon>
        <taxon>Phasmatidae</taxon>
        <taxon>Eurycanthinae</taxon>
        <taxon>Dryococelus</taxon>
    </lineage>
</organism>
<evidence type="ECO:0000313" key="2">
    <source>
        <dbReference type="Proteomes" id="UP001159363"/>
    </source>
</evidence>
<dbReference type="EMBL" id="JARBHB010000007">
    <property type="protein sequence ID" value="KAJ8878500.1"/>
    <property type="molecule type" value="Genomic_DNA"/>
</dbReference>
<evidence type="ECO:0000313" key="1">
    <source>
        <dbReference type="EMBL" id="KAJ8878500.1"/>
    </source>
</evidence>
<name>A0ABQ9H2K1_9NEOP</name>
<proteinExistence type="predicted"/>
<reference evidence="1 2" key="1">
    <citation type="submission" date="2023-02" db="EMBL/GenBank/DDBJ databases">
        <title>LHISI_Scaffold_Assembly.</title>
        <authorList>
            <person name="Stuart O.P."/>
            <person name="Cleave R."/>
            <person name="Magrath M.J.L."/>
            <person name="Mikheyev A.S."/>
        </authorList>
    </citation>
    <scope>NUCLEOTIDE SEQUENCE [LARGE SCALE GENOMIC DNA]</scope>
    <source>
        <strain evidence="1">Daus_M_001</strain>
        <tissue evidence="1">Leg muscle</tissue>
    </source>
</reference>
<sequence length="214" mass="24687">MNNGCDSYITLATAMSRKSSAQSLPDLLYTKTSYEYDHHLIEAHGDENTYFNKVEHSKRLEKLDDSYYKVMCVAKSLKQTSVSSGQQTATQSHARVTLPVIKFPHFLEKSKDLSNVELFTYLKFFLSGETLSLIHTLPMTSDNSDIAWNLLIKRYDNKWVIMANHRRTLPAPALNLPVDQWDMLLLHLLEKRMDQALRKQCELVVHELDIPTIE</sequence>
<gene>
    <name evidence="1" type="ORF">PR048_019078</name>
</gene>
<protein>
    <submittedName>
        <fullName evidence="1">Uncharacterized protein</fullName>
    </submittedName>
</protein>
<dbReference type="InterPro" id="IPR005312">
    <property type="entry name" value="DUF1759"/>
</dbReference>
<dbReference type="Pfam" id="PF03564">
    <property type="entry name" value="DUF1759"/>
    <property type="match status" value="1"/>
</dbReference>
<accession>A0ABQ9H2K1</accession>
<keyword evidence="2" id="KW-1185">Reference proteome</keyword>
<comment type="caution">
    <text evidence="1">The sequence shown here is derived from an EMBL/GenBank/DDBJ whole genome shotgun (WGS) entry which is preliminary data.</text>
</comment>